<protein>
    <submittedName>
        <fullName evidence="2">Uncharacterized protein</fullName>
    </submittedName>
</protein>
<keyword evidence="1" id="KW-1133">Transmembrane helix</keyword>
<comment type="caution">
    <text evidence="2">The sequence shown here is derived from an EMBL/GenBank/DDBJ whole genome shotgun (WGS) entry which is preliminary data.</text>
</comment>
<reference evidence="2 3" key="1">
    <citation type="submission" date="2018-07" db="EMBL/GenBank/DDBJ databases">
        <title>Genome analysis of Larkinella rosea.</title>
        <authorList>
            <person name="Zhou Z."/>
            <person name="Wang G."/>
        </authorList>
    </citation>
    <scope>NUCLEOTIDE SEQUENCE [LARGE SCALE GENOMIC DNA]</scope>
    <source>
        <strain evidence="3">zzj9</strain>
    </source>
</reference>
<proteinExistence type="predicted"/>
<keyword evidence="1" id="KW-0472">Membrane</keyword>
<keyword evidence="1" id="KW-0812">Transmembrane</keyword>
<accession>A0A368JMV2</accession>
<dbReference type="AlphaFoldDB" id="A0A368JMV2"/>
<sequence>MEDTELINLWKAYDKKLDENLVLNRKNAEDITKMKVQSLLNAMKPLKIFTLLAGLLWVGLGGTIISNLFIHAYSNMSKFFLFSAAIQLILTAIALWIYLYQLILIHQIDSSEPIVATQEKLARLKSSTLWAARLLFLQLPVWTTFYWSESGFKNGNSVPIFFQIAVSLAFTFLAIWLFRNIHYKNRDKKWFRLLFEGNEWTPVIRSIGLLNEIEAYRLEAKPDKPLTSPAE</sequence>
<feature type="transmembrane region" description="Helical" evidence="1">
    <location>
        <begin position="160"/>
        <end position="178"/>
    </location>
</feature>
<feature type="transmembrane region" description="Helical" evidence="1">
    <location>
        <begin position="79"/>
        <end position="100"/>
    </location>
</feature>
<keyword evidence="3" id="KW-1185">Reference proteome</keyword>
<name>A0A368JMV2_9BACT</name>
<dbReference type="Proteomes" id="UP000253383">
    <property type="component" value="Unassembled WGS sequence"/>
</dbReference>
<dbReference type="OrthoDB" id="5706484at2"/>
<organism evidence="2 3">
    <name type="scientific">Larkinella punicea</name>
    <dbReference type="NCBI Taxonomy" id="2315727"/>
    <lineage>
        <taxon>Bacteria</taxon>
        <taxon>Pseudomonadati</taxon>
        <taxon>Bacteroidota</taxon>
        <taxon>Cytophagia</taxon>
        <taxon>Cytophagales</taxon>
        <taxon>Spirosomataceae</taxon>
        <taxon>Larkinella</taxon>
    </lineage>
</organism>
<dbReference type="RefSeq" id="WP_114407709.1">
    <property type="nucleotide sequence ID" value="NZ_QOWE01000016.1"/>
</dbReference>
<evidence type="ECO:0000313" key="2">
    <source>
        <dbReference type="EMBL" id="RCR67903.1"/>
    </source>
</evidence>
<evidence type="ECO:0000256" key="1">
    <source>
        <dbReference type="SAM" id="Phobius"/>
    </source>
</evidence>
<dbReference type="EMBL" id="QOWE01000016">
    <property type="protein sequence ID" value="RCR67903.1"/>
    <property type="molecule type" value="Genomic_DNA"/>
</dbReference>
<evidence type="ECO:0000313" key="3">
    <source>
        <dbReference type="Proteomes" id="UP000253383"/>
    </source>
</evidence>
<gene>
    <name evidence="2" type="ORF">DUE52_19455</name>
</gene>
<feature type="transmembrane region" description="Helical" evidence="1">
    <location>
        <begin position="48"/>
        <end position="73"/>
    </location>
</feature>